<keyword evidence="3" id="KW-0597">Phosphoprotein</keyword>
<evidence type="ECO:0000259" key="7">
    <source>
        <dbReference type="PROSITE" id="PS50109"/>
    </source>
</evidence>
<evidence type="ECO:0000313" key="8">
    <source>
        <dbReference type="EMBL" id="REG10331.1"/>
    </source>
</evidence>
<evidence type="ECO:0000256" key="4">
    <source>
        <dbReference type="ARBA" id="ARBA00022777"/>
    </source>
</evidence>
<keyword evidence="6" id="KW-1133">Transmembrane helix</keyword>
<evidence type="ECO:0000256" key="6">
    <source>
        <dbReference type="SAM" id="Phobius"/>
    </source>
</evidence>
<sequence length="455" mass="50800">MKSVMRIISRYLVSAVGVALILLAVNFVVFFIYMFQLNSIEQVEYPVSQIAEGLTVQNGAYQLSDTTEKIIEGNYQWAMLLDDAGKVIWSLNLPAEIPQKFTVPEVASFSRWYLDDYPVYVWRRPDGLFVLGGRVDSVWKYNIEYQMVVFDKIFIWIPLVLLINTLLAFAIALVFGLRLYHSLKPLAGGIRDMSEKKAVKLSTKGLLGELAAGINKASAHLVEQDIALDKRDNARTKWIAAISHDIRTPLSLVMGYASELESNAELPTAEREQAGIIRRQSQRIKTLVSDLNLASKLEYDMQPLRLSPVSLPGLVRKISADFLNGMMDERYTIDVEIDENTQDETITGDEELLTRAVSNLITNSMQHNPKGCTIQINLVKEAPFISLSVMDDGIGFAEEQCLNLNQPTEDPDLPYSGLGLTIVRQIVHAHGGKVKFSNRTTGGCEVLLSLPLDMG</sequence>
<keyword evidence="6" id="KW-0472">Membrane</keyword>
<dbReference type="InterPro" id="IPR003594">
    <property type="entry name" value="HATPase_dom"/>
</dbReference>
<comment type="catalytic activity">
    <reaction evidence="1">
        <text>ATP + protein L-histidine = ADP + protein N-phospho-L-histidine.</text>
        <dbReference type="EC" id="2.7.13.3"/>
    </reaction>
</comment>
<dbReference type="PRINTS" id="PR00344">
    <property type="entry name" value="BCTRLSENSOR"/>
</dbReference>
<dbReference type="PANTHER" id="PTHR43547:SF2">
    <property type="entry name" value="HYBRID SIGNAL TRANSDUCTION HISTIDINE KINASE C"/>
    <property type="match status" value="1"/>
</dbReference>
<dbReference type="InterPro" id="IPR036097">
    <property type="entry name" value="HisK_dim/P_sf"/>
</dbReference>
<reference evidence="8 9" key="1">
    <citation type="submission" date="2018-08" db="EMBL/GenBank/DDBJ databases">
        <title>Genomic Encyclopedia of Type Strains, Phase IV (KMG-IV): sequencing the most valuable type-strain genomes for metagenomic binning, comparative biology and taxonomic classification.</title>
        <authorList>
            <person name="Goeker M."/>
        </authorList>
    </citation>
    <scope>NUCLEOTIDE SEQUENCE [LARGE SCALE GENOMIC DNA]</scope>
    <source>
        <strain evidence="8 9">DSM 23923</strain>
    </source>
</reference>
<dbReference type="Pfam" id="PF00512">
    <property type="entry name" value="HisKA"/>
    <property type="match status" value="1"/>
</dbReference>
<dbReference type="EMBL" id="QUMS01000001">
    <property type="protein sequence ID" value="REG10331.1"/>
    <property type="molecule type" value="Genomic_DNA"/>
</dbReference>
<dbReference type="AlphaFoldDB" id="A0A347ZUV4"/>
<keyword evidence="4 8" id="KW-0808">Transferase</keyword>
<dbReference type="PANTHER" id="PTHR43547">
    <property type="entry name" value="TWO-COMPONENT HISTIDINE KINASE"/>
    <property type="match status" value="1"/>
</dbReference>
<dbReference type="OrthoDB" id="9790669at2"/>
<keyword evidence="6" id="KW-0812">Transmembrane</keyword>
<evidence type="ECO:0000256" key="1">
    <source>
        <dbReference type="ARBA" id="ARBA00000085"/>
    </source>
</evidence>
<keyword evidence="5" id="KW-0902">Two-component regulatory system</keyword>
<dbReference type="SMART" id="SM00387">
    <property type="entry name" value="HATPase_c"/>
    <property type="match status" value="1"/>
</dbReference>
<dbReference type="PROSITE" id="PS50109">
    <property type="entry name" value="HIS_KIN"/>
    <property type="match status" value="1"/>
</dbReference>
<dbReference type="EC" id="2.7.13.3" evidence="2"/>
<dbReference type="Proteomes" id="UP000256388">
    <property type="component" value="Unassembled WGS sequence"/>
</dbReference>
<dbReference type="SUPFAM" id="SSF55874">
    <property type="entry name" value="ATPase domain of HSP90 chaperone/DNA topoisomerase II/histidine kinase"/>
    <property type="match status" value="1"/>
</dbReference>
<dbReference type="CDD" id="cd00082">
    <property type="entry name" value="HisKA"/>
    <property type="match status" value="1"/>
</dbReference>
<keyword evidence="4 8" id="KW-0418">Kinase</keyword>
<accession>A0A347ZUV4</accession>
<name>A0A347ZUV4_9CHLR</name>
<dbReference type="InterPro" id="IPR036890">
    <property type="entry name" value="HATPase_C_sf"/>
</dbReference>
<feature type="transmembrane region" description="Helical" evidence="6">
    <location>
        <begin position="12"/>
        <end position="35"/>
    </location>
</feature>
<feature type="domain" description="Histidine kinase" evidence="7">
    <location>
        <begin position="241"/>
        <end position="454"/>
    </location>
</feature>
<evidence type="ECO:0000256" key="5">
    <source>
        <dbReference type="ARBA" id="ARBA00023012"/>
    </source>
</evidence>
<dbReference type="GO" id="GO:0000155">
    <property type="term" value="F:phosphorelay sensor kinase activity"/>
    <property type="evidence" value="ECO:0007669"/>
    <property type="project" value="InterPro"/>
</dbReference>
<dbReference type="InterPro" id="IPR004358">
    <property type="entry name" value="Sig_transdc_His_kin-like_C"/>
</dbReference>
<dbReference type="RefSeq" id="WP_116223519.1">
    <property type="nucleotide sequence ID" value="NZ_AP018437.1"/>
</dbReference>
<dbReference type="InterPro" id="IPR003661">
    <property type="entry name" value="HisK_dim/P_dom"/>
</dbReference>
<dbReference type="SUPFAM" id="SSF47384">
    <property type="entry name" value="Homodimeric domain of signal transducing histidine kinase"/>
    <property type="match status" value="1"/>
</dbReference>
<dbReference type="InterPro" id="IPR005467">
    <property type="entry name" value="His_kinase_dom"/>
</dbReference>
<evidence type="ECO:0000256" key="2">
    <source>
        <dbReference type="ARBA" id="ARBA00012438"/>
    </source>
</evidence>
<organism evidence="8 9">
    <name type="scientific">Pelolinea submarina</name>
    <dbReference type="NCBI Taxonomy" id="913107"/>
    <lineage>
        <taxon>Bacteria</taxon>
        <taxon>Bacillati</taxon>
        <taxon>Chloroflexota</taxon>
        <taxon>Anaerolineae</taxon>
        <taxon>Anaerolineales</taxon>
        <taxon>Anaerolineaceae</taxon>
        <taxon>Pelolinea</taxon>
    </lineage>
</organism>
<dbReference type="Gene3D" id="1.10.287.130">
    <property type="match status" value="1"/>
</dbReference>
<dbReference type="Pfam" id="PF02518">
    <property type="entry name" value="HATPase_c"/>
    <property type="match status" value="1"/>
</dbReference>
<protein>
    <recommendedName>
        <fullName evidence="2">histidine kinase</fullName>
        <ecNumber evidence="2">2.7.13.3</ecNumber>
    </recommendedName>
</protein>
<dbReference type="SMART" id="SM00388">
    <property type="entry name" value="HisKA"/>
    <property type="match status" value="1"/>
</dbReference>
<keyword evidence="9" id="KW-1185">Reference proteome</keyword>
<comment type="caution">
    <text evidence="8">The sequence shown here is derived from an EMBL/GenBank/DDBJ whole genome shotgun (WGS) entry which is preliminary data.</text>
</comment>
<dbReference type="CDD" id="cd00075">
    <property type="entry name" value="HATPase"/>
    <property type="match status" value="1"/>
</dbReference>
<proteinExistence type="predicted"/>
<evidence type="ECO:0000313" key="9">
    <source>
        <dbReference type="Proteomes" id="UP000256388"/>
    </source>
</evidence>
<feature type="transmembrane region" description="Helical" evidence="6">
    <location>
        <begin position="153"/>
        <end position="177"/>
    </location>
</feature>
<gene>
    <name evidence="8" type="ORF">DFR64_0186</name>
</gene>
<dbReference type="Gene3D" id="3.30.565.10">
    <property type="entry name" value="Histidine kinase-like ATPase, C-terminal domain"/>
    <property type="match status" value="1"/>
</dbReference>
<evidence type="ECO:0000256" key="3">
    <source>
        <dbReference type="ARBA" id="ARBA00022553"/>
    </source>
</evidence>